<name>A0AAX6IIA4_IRIPA</name>
<reference evidence="2" key="1">
    <citation type="journal article" date="2023" name="GigaByte">
        <title>Genome assembly of the bearded iris, Iris pallida Lam.</title>
        <authorList>
            <person name="Bruccoleri R.E."/>
            <person name="Oakeley E.J."/>
            <person name="Faust A.M.E."/>
            <person name="Altorfer M."/>
            <person name="Dessus-Babus S."/>
            <person name="Burckhardt D."/>
            <person name="Oertli M."/>
            <person name="Naumann U."/>
            <person name="Petersen F."/>
            <person name="Wong J."/>
        </authorList>
    </citation>
    <scope>NUCLEOTIDE SEQUENCE</scope>
    <source>
        <strain evidence="2">GSM-AAB239-AS_SAM_17_03QT</strain>
    </source>
</reference>
<comment type="caution">
    <text evidence="2">The sequence shown here is derived from an EMBL/GenBank/DDBJ whole genome shotgun (WGS) entry which is preliminary data.</text>
</comment>
<evidence type="ECO:0000256" key="1">
    <source>
        <dbReference type="SAM" id="MobiDB-lite"/>
    </source>
</evidence>
<evidence type="ECO:0000313" key="2">
    <source>
        <dbReference type="EMBL" id="KAJ6852115.1"/>
    </source>
</evidence>
<reference evidence="2" key="2">
    <citation type="submission" date="2023-04" db="EMBL/GenBank/DDBJ databases">
        <authorList>
            <person name="Bruccoleri R.E."/>
            <person name="Oakeley E.J."/>
            <person name="Faust A.-M."/>
            <person name="Dessus-Babus S."/>
            <person name="Altorfer M."/>
            <person name="Burckhardt D."/>
            <person name="Oertli M."/>
            <person name="Naumann U."/>
            <person name="Petersen F."/>
            <person name="Wong J."/>
        </authorList>
    </citation>
    <scope>NUCLEOTIDE SEQUENCE</scope>
    <source>
        <strain evidence="2">GSM-AAB239-AS_SAM_17_03QT</strain>
        <tissue evidence="2">Leaf</tissue>
    </source>
</reference>
<proteinExistence type="predicted"/>
<protein>
    <submittedName>
        <fullName evidence="2">Uncharacterized protein</fullName>
    </submittedName>
</protein>
<keyword evidence="3" id="KW-1185">Reference proteome</keyword>
<gene>
    <name evidence="2" type="ORF">M6B38_256615</name>
</gene>
<evidence type="ECO:0000313" key="3">
    <source>
        <dbReference type="Proteomes" id="UP001140949"/>
    </source>
</evidence>
<feature type="region of interest" description="Disordered" evidence="1">
    <location>
        <begin position="1"/>
        <end position="26"/>
    </location>
</feature>
<dbReference type="AlphaFoldDB" id="A0AAX6IIA4"/>
<accession>A0AAX6IIA4</accession>
<organism evidence="2 3">
    <name type="scientific">Iris pallida</name>
    <name type="common">Sweet iris</name>
    <dbReference type="NCBI Taxonomy" id="29817"/>
    <lineage>
        <taxon>Eukaryota</taxon>
        <taxon>Viridiplantae</taxon>
        <taxon>Streptophyta</taxon>
        <taxon>Embryophyta</taxon>
        <taxon>Tracheophyta</taxon>
        <taxon>Spermatophyta</taxon>
        <taxon>Magnoliopsida</taxon>
        <taxon>Liliopsida</taxon>
        <taxon>Asparagales</taxon>
        <taxon>Iridaceae</taxon>
        <taxon>Iridoideae</taxon>
        <taxon>Irideae</taxon>
        <taxon>Iris</taxon>
    </lineage>
</organism>
<sequence length="26" mass="2584">MATREEEAVASSSGQGGFGRPVSESG</sequence>
<dbReference type="Proteomes" id="UP001140949">
    <property type="component" value="Unassembled WGS sequence"/>
</dbReference>
<dbReference type="EMBL" id="JANAVB010001995">
    <property type="protein sequence ID" value="KAJ6852115.1"/>
    <property type="molecule type" value="Genomic_DNA"/>
</dbReference>